<feature type="region of interest" description="Disordered" evidence="5">
    <location>
        <begin position="1190"/>
        <end position="1231"/>
    </location>
</feature>
<dbReference type="OrthoDB" id="3266505at2759"/>
<dbReference type="GO" id="GO:0008270">
    <property type="term" value="F:zinc ion binding"/>
    <property type="evidence" value="ECO:0007669"/>
    <property type="project" value="InterPro"/>
</dbReference>
<dbReference type="Proteomes" id="UP000070121">
    <property type="component" value="Unassembled WGS sequence"/>
</dbReference>
<dbReference type="PROSITE" id="PS00122">
    <property type="entry name" value="CARBOXYLESTERASE_B_1"/>
    <property type="match status" value="1"/>
</dbReference>
<proteinExistence type="inferred from homology"/>
<dbReference type="CDD" id="cd12148">
    <property type="entry name" value="fungal_TF_MHR"/>
    <property type="match status" value="1"/>
</dbReference>
<dbReference type="SUPFAM" id="SSF53474">
    <property type="entry name" value="alpha/beta-Hydrolases"/>
    <property type="match status" value="1"/>
</dbReference>
<dbReference type="EMBL" id="JFFI01000218">
    <property type="protein sequence ID" value="KXH68879.1"/>
    <property type="molecule type" value="Genomic_DNA"/>
</dbReference>
<feature type="region of interest" description="Disordered" evidence="5">
    <location>
        <begin position="677"/>
        <end position="763"/>
    </location>
</feature>
<keyword evidence="4" id="KW-0539">Nucleus</keyword>
<dbReference type="GO" id="GO:0006351">
    <property type="term" value="P:DNA-templated transcription"/>
    <property type="evidence" value="ECO:0007669"/>
    <property type="project" value="InterPro"/>
</dbReference>
<organism evidence="8 9">
    <name type="scientific">Colletotrichum salicis</name>
    <dbReference type="NCBI Taxonomy" id="1209931"/>
    <lineage>
        <taxon>Eukaryota</taxon>
        <taxon>Fungi</taxon>
        <taxon>Dikarya</taxon>
        <taxon>Ascomycota</taxon>
        <taxon>Pezizomycotina</taxon>
        <taxon>Sordariomycetes</taxon>
        <taxon>Hypocreomycetidae</taxon>
        <taxon>Glomerellales</taxon>
        <taxon>Glomerellaceae</taxon>
        <taxon>Colletotrichum</taxon>
        <taxon>Colletotrichum acutatum species complex</taxon>
    </lineage>
</organism>
<dbReference type="InterPro" id="IPR029058">
    <property type="entry name" value="AB_hydrolase_fold"/>
</dbReference>
<feature type="chain" id="PRO_5007805793" description="Xylanolytic transcriptional activator regulatory domain-containing protein" evidence="6">
    <location>
        <begin position="19"/>
        <end position="1341"/>
    </location>
</feature>
<evidence type="ECO:0000256" key="3">
    <source>
        <dbReference type="ARBA" id="ARBA00022801"/>
    </source>
</evidence>
<dbReference type="PANTHER" id="PTHR11559">
    <property type="entry name" value="CARBOXYLESTERASE"/>
    <property type="match status" value="1"/>
</dbReference>
<keyword evidence="9" id="KW-1185">Reference proteome</keyword>
<evidence type="ECO:0000256" key="4">
    <source>
        <dbReference type="ARBA" id="ARBA00023242"/>
    </source>
</evidence>
<keyword evidence="3" id="KW-0378">Hydrolase</keyword>
<dbReference type="GO" id="GO:0000981">
    <property type="term" value="F:DNA-binding transcription factor activity, RNA polymerase II-specific"/>
    <property type="evidence" value="ECO:0007669"/>
    <property type="project" value="InterPro"/>
</dbReference>
<feature type="compositionally biased region" description="Low complexity" evidence="5">
    <location>
        <begin position="679"/>
        <end position="688"/>
    </location>
</feature>
<feature type="compositionally biased region" description="Low complexity" evidence="5">
    <location>
        <begin position="650"/>
        <end position="659"/>
    </location>
</feature>
<reference evidence="8 9" key="1">
    <citation type="submission" date="2014-02" db="EMBL/GenBank/DDBJ databases">
        <title>The genome sequence of Colletotrichum salicis CBS 607.94.</title>
        <authorList>
            <person name="Baroncelli R."/>
            <person name="Thon M.R."/>
        </authorList>
    </citation>
    <scope>NUCLEOTIDE SEQUENCE [LARGE SCALE GENOMIC DNA]</scope>
    <source>
        <strain evidence="8 9">CBS 607.94</strain>
    </source>
</reference>
<dbReference type="GO" id="GO:0016787">
    <property type="term" value="F:hydrolase activity"/>
    <property type="evidence" value="ECO:0007669"/>
    <property type="project" value="UniProtKB-KW"/>
</dbReference>
<feature type="compositionally biased region" description="Basic and acidic residues" evidence="5">
    <location>
        <begin position="724"/>
        <end position="733"/>
    </location>
</feature>
<keyword evidence="6" id="KW-0732">Signal</keyword>
<keyword evidence="2" id="KW-0479">Metal-binding</keyword>
<dbReference type="Pfam" id="PF00135">
    <property type="entry name" value="COesterase"/>
    <property type="match status" value="1"/>
</dbReference>
<dbReference type="Pfam" id="PF04082">
    <property type="entry name" value="Fungal_trans"/>
    <property type="match status" value="1"/>
</dbReference>
<feature type="compositionally biased region" description="Low complexity" evidence="5">
    <location>
        <begin position="696"/>
        <end position="712"/>
    </location>
</feature>
<dbReference type="InterPro" id="IPR050309">
    <property type="entry name" value="Type-B_Carboxylest/Lipase"/>
</dbReference>
<feature type="region of interest" description="Disordered" evidence="5">
    <location>
        <begin position="637"/>
        <end position="661"/>
    </location>
</feature>
<protein>
    <recommendedName>
        <fullName evidence="7">Xylanolytic transcriptional activator regulatory domain-containing protein</fullName>
    </recommendedName>
</protein>
<accession>A0A135V806</accession>
<dbReference type="InterPro" id="IPR007219">
    <property type="entry name" value="XnlR_reg_dom"/>
</dbReference>
<evidence type="ECO:0000313" key="9">
    <source>
        <dbReference type="Proteomes" id="UP000070121"/>
    </source>
</evidence>
<dbReference type="Gene3D" id="3.40.50.1820">
    <property type="entry name" value="alpha/beta hydrolase"/>
    <property type="match status" value="1"/>
</dbReference>
<evidence type="ECO:0000313" key="8">
    <source>
        <dbReference type="EMBL" id="KXH68879.1"/>
    </source>
</evidence>
<dbReference type="InterPro" id="IPR002018">
    <property type="entry name" value="CarbesteraseB"/>
</dbReference>
<dbReference type="InterPro" id="IPR001138">
    <property type="entry name" value="Zn2Cys6_DnaBD"/>
</dbReference>
<feature type="signal peptide" evidence="6">
    <location>
        <begin position="1"/>
        <end position="18"/>
    </location>
</feature>
<dbReference type="ESTHER" id="9pezi-a0a135v806">
    <property type="family name" value="Fungal_carboxylesterase_lipase"/>
</dbReference>
<dbReference type="InterPro" id="IPR019819">
    <property type="entry name" value="Carboxylesterase_B_CS"/>
</dbReference>
<dbReference type="SMART" id="SM00906">
    <property type="entry name" value="Fungal_trans"/>
    <property type="match status" value="1"/>
</dbReference>
<dbReference type="CDD" id="cd00067">
    <property type="entry name" value="GAL4"/>
    <property type="match status" value="1"/>
</dbReference>
<dbReference type="Pfam" id="PF00172">
    <property type="entry name" value="Zn_clus"/>
    <property type="match status" value="1"/>
</dbReference>
<name>A0A135V806_9PEZI</name>
<gene>
    <name evidence="8" type="ORF">CSAL01_02541</name>
</gene>
<dbReference type="GO" id="GO:0003677">
    <property type="term" value="F:DNA binding"/>
    <property type="evidence" value="ECO:0007669"/>
    <property type="project" value="InterPro"/>
</dbReference>
<evidence type="ECO:0000256" key="6">
    <source>
        <dbReference type="SAM" id="SignalP"/>
    </source>
</evidence>
<sequence length="1341" mass="145833">MRLRSLIQLAVPLSAAAAEGPIVDLKYARYQGTFNSTSNLNIFRGIRYAAPPTGDLRWKLPQEPTSSVTNSSNGSLTPAIANPPRCPWARRSLQYPKTAAEEASLRDFAFAGDEDCLFLNVFAPAGATSQPKPLPVVVWIHGGGYSLDSASSFDFSSQITTNNNTYVAVVIQYRLGAFGFLSSEELVKGGGVANAGLWDMVHALRWVKTHVSKFGGDPRKVTVAGQSAGAGGALLLAASDEAVGLFDGVIASSPYLTTLPKHDGDRPTRAYKSLAERIGCSTNITSPSLLSCLQKADSLRLQNASDWVSTQGRYGQWEWRPVIDGKLVRETLTQELSQGKAGVNGRRALTSNVADEGPYFTWQNITTQAHFVSFLESNFPALSAGNVSEVLTTYAQKHEAFLTANSRDANNTDPGFSTNGLESPFATTVSDYATGWQQVANNFYAEATFVCPSHWLANAYAAKEGAKAWRYQYSVPPAYHGVDVGSGSDFDVLLAPVGTLGTAVTMTLRKALQNAWGQFITRGEELVLGEGGGNARVWQQWKEGGRGVASMLNANMTGGVPVGKVSSFDGMKVKCSGEAPCTYCTKRDLECQFPEPGKKRVYSVTRIQDLQERLARYEGQGFSLGPTLSRENDAVRVQTAQAGSPDRPPTRATAQTPTDNATQVNAASTLLGLALDQLTSPTPTNPTSGGHGNHVASSPDSAIAADSSLSSSHTFGSRLQNLLEHPRLGRREPMQPPTRSLSQTTTLKPHDDSDTSAGGITLPSEDEARRLFESMTFFIGYTQHHIDTREFSDRLAFFYANLGDNSQAISQAQMPWYLEMLLVFAIGKLFSGGFDGEEKGGALSVPGASMFAHVQARLPSLSELYELGKLGIEIHALAAVYLQNANRKEEAYLYISSALRLATTHGYHRKSGTQHLLQSEKVHLNRLWWTVYMQERRLAAATGNPAGILDDVIEIDMPTDSPGFPPALPLRTNIKIARVTGRILSTIYGPGNHPEETFVPNVQEIVQSLYWIAKEIPGEFSPKLSDMPSMEGDVSLRTSAYLHMMLYQAILLTIRPVMLHVSKLIFDEESGDSLSLGSSPLGRLSRTCSEAARRLLEVLILLRKRNILTTFGFFDLDAIFSAAFIMILTMTIDSTCDESQKLAPSPGLSEALEILDYLVGRGNEFALQRAREVRRMRDHLSTFLDIPKNSPSEFRSHPAAATRSESVRGQQSPATMVVSTTEEDKGAGADTRARQQNFRDIMMRGSIERGGLTPSGISRASQLGSRSLLDSSLWNDISYLWMQPAGAEDAQAFGQAEGMADLLPEDAFNWNSIYHNQDLALTGQDLGDFGELERHILGFGG</sequence>
<feature type="compositionally biased region" description="Polar residues" evidence="5">
    <location>
        <begin position="1203"/>
        <end position="1220"/>
    </location>
</feature>
<feature type="region of interest" description="Disordered" evidence="5">
    <location>
        <begin position="63"/>
        <end position="83"/>
    </location>
</feature>
<feature type="compositionally biased region" description="Basic and acidic residues" evidence="5">
    <location>
        <begin position="1222"/>
        <end position="1231"/>
    </location>
</feature>
<dbReference type="Gene3D" id="4.10.240.10">
    <property type="entry name" value="Zn(2)-C6 fungal-type DNA-binding domain"/>
    <property type="match status" value="1"/>
</dbReference>
<evidence type="ECO:0000256" key="2">
    <source>
        <dbReference type="ARBA" id="ARBA00022723"/>
    </source>
</evidence>
<feature type="compositionally biased region" description="Polar residues" evidence="5">
    <location>
        <begin position="737"/>
        <end position="747"/>
    </location>
</feature>
<feature type="compositionally biased region" description="Polar residues" evidence="5">
    <location>
        <begin position="63"/>
        <end position="76"/>
    </location>
</feature>
<feature type="domain" description="Xylanolytic transcriptional activator regulatory" evidence="7">
    <location>
        <begin position="891"/>
        <end position="964"/>
    </location>
</feature>
<comment type="caution">
    <text evidence="8">The sequence shown here is derived from an EMBL/GenBank/DDBJ whole genome shotgun (WGS) entry which is preliminary data.</text>
</comment>
<evidence type="ECO:0000256" key="5">
    <source>
        <dbReference type="SAM" id="MobiDB-lite"/>
    </source>
</evidence>
<dbReference type="PROSITE" id="PS00941">
    <property type="entry name" value="CARBOXYLESTERASE_B_2"/>
    <property type="match status" value="1"/>
</dbReference>
<evidence type="ECO:0000256" key="1">
    <source>
        <dbReference type="ARBA" id="ARBA00005964"/>
    </source>
</evidence>
<dbReference type="InterPro" id="IPR036864">
    <property type="entry name" value="Zn2-C6_fun-type_DNA-bd_sf"/>
</dbReference>
<evidence type="ECO:0000259" key="7">
    <source>
        <dbReference type="SMART" id="SM00906"/>
    </source>
</evidence>
<comment type="similarity">
    <text evidence="1">Belongs to the type-B carboxylesterase/lipase family.</text>
</comment>
<dbReference type="InterPro" id="IPR019826">
    <property type="entry name" value="Carboxylesterase_B_AS"/>
</dbReference>
<dbReference type="STRING" id="1209931.A0A135V806"/>